<dbReference type="GO" id="GO:0020037">
    <property type="term" value="F:heme binding"/>
    <property type="evidence" value="ECO:0007669"/>
    <property type="project" value="InterPro"/>
</dbReference>
<protein>
    <recommendedName>
        <fullName evidence="13">Cytochrome P450</fullName>
    </recommendedName>
</protein>
<keyword evidence="7 9" id="KW-0408">Iron</keyword>
<keyword evidence="5 9" id="KW-0479">Metal-binding</keyword>
<proteinExistence type="inferred from homology"/>
<dbReference type="Gene3D" id="1.10.630.10">
    <property type="entry name" value="Cytochrome P450"/>
    <property type="match status" value="1"/>
</dbReference>
<dbReference type="InterPro" id="IPR036396">
    <property type="entry name" value="Cyt_P450_sf"/>
</dbReference>
<dbReference type="eggNOG" id="KOG0157">
    <property type="taxonomic scope" value="Eukaryota"/>
</dbReference>
<reference evidence="12" key="1">
    <citation type="journal article" date="2012" name="Science">
        <title>The Paleozoic origin of enzymatic lignin decomposition reconstructed from 31 fungal genomes.</title>
        <authorList>
            <person name="Floudas D."/>
            <person name="Binder M."/>
            <person name="Riley R."/>
            <person name="Barry K."/>
            <person name="Blanchette R.A."/>
            <person name="Henrissat B."/>
            <person name="Martinez A.T."/>
            <person name="Otillar R."/>
            <person name="Spatafora J.W."/>
            <person name="Yadav J.S."/>
            <person name="Aerts A."/>
            <person name="Benoit I."/>
            <person name="Boyd A."/>
            <person name="Carlson A."/>
            <person name="Copeland A."/>
            <person name="Coutinho P.M."/>
            <person name="de Vries R.P."/>
            <person name="Ferreira P."/>
            <person name="Findley K."/>
            <person name="Foster B."/>
            <person name="Gaskell J."/>
            <person name="Glotzer D."/>
            <person name="Gorecki P."/>
            <person name="Heitman J."/>
            <person name="Hesse C."/>
            <person name="Hori C."/>
            <person name="Igarashi K."/>
            <person name="Jurgens J.A."/>
            <person name="Kallen N."/>
            <person name="Kersten P."/>
            <person name="Kohler A."/>
            <person name="Kuees U."/>
            <person name="Kumar T.K.A."/>
            <person name="Kuo A."/>
            <person name="LaButti K."/>
            <person name="Larrondo L.F."/>
            <person name="Lindquist E."/>
            <person name="Ling A."/>
            <person name="Lombard V."/>
            <person name="Lucas S."/>
            <person name="Lundell T."/>
            <person name="Martin R."/>
            <person name="McLaughlin D.J."/>
            <person name="Morgenstern I."/>
            <person name="Morin E."/>
            <person name="Murat C."/>
            <person name="Nagy L.G."/>
            <person name="Nolan M."/>
            <person name="Ohm R.A."/>
            <person name="Patyshakuliyeva A."/>
            <person name="Rokas A."/>
            <person name="Ruiz-Duenas F.J."/>
            <person name="Sabat G."/>
            <person name="Salamov A."/>
            <person name="Samejima M."/>
            <person name="Schmutz J."/>
            <person name="Slot J.C."/>
            <person name="St John F."/>
            <person name="Stenlid J."/>
            <person name="Sun H."/>
            <person name="Sun S."/>
            <person name="Syed K."/>
            <person name="Tsang A."/>
            <person name="Wiebenga A."/>
            <person name="Young D."/>
            <person name="Pisabarro A."/>
            <person name="Eastwood D.C."/>
            <person name="Martin F."/>
            <person name="Cullen D."/>
            <person name="Grigoriev I.V."/>
            <person name="Hibbett D.S."/>
        </authorList>
    </citation>
    <scope>NUCLEOTIDE SEQUENCE [LARGE SCALE GENOMIC DNA]</scope>
    <source>
        <strain evidence="12">TFB10046</strain>
    </source>
</reference>
<dbReference type="EMBL" id="JH687836">
    <property type="protein sequence ID" value="EJD37739.1"/>
    <property type="molecule type" value="Genomic_DNA"/>
</dbReference>
<keyword evidence="12" id="KW-1185">Reference proteome</keyword>
<dbReference type="AlphaFoldDB" id="J0LHV7"/>
<dbReference type="InterPro" id="IPR002401">
    <property type="entry name" value="Cyt_P450_E_grp-I"/>
</dbReference>
<organism evidence="11 12">
    <name type="scientific">Auricularia subglabra (strain TFB-10046 / SS5)</name>
    <name type="common">White-rot fungus</name>
    <name type="synonym">Auricularia delicata (strain TFB10046)</name>
    <dbReference type="NCBI Taxonomy" id="717982"/>
    <lineage>
        <taxon>Eukaryota</taxon>
        <taxon>Fungi</taxon>
        <taxon>Dikarya</taxon>
        <taxon>Basidiomycota</taxon>
        <taxon>Agaricomycotina</taxon>
        <taxon>Agaricomycetes</taxon>
        <taxon>Auriculariales</taxon>
        <taxon>Auriculariaceae</taxon>
        <taxon>Auricularia</taxon>
    </lineage>
</organism>
<dbReference type="GO" id="GO:0005506">
    <property type="term" value="F:iron ion binding"/>
    <property type="evidence" value="ECO:0007669"/>
    <property type="project" value="InterPro"/>
</dbReference>
<comment type="pathway">
    <text evidence="2">Secondary metabolite biosynthesis.</text>
</comment>
<evidence type="ECO:0000256" key="9">
    <source>
        <dbReference type="PIRSR" id="PIRSR602401-1"/>
    </source>
</evidence>
<dbReference type="PRINTS" id="PR00463">
    <property type="entry name" value="EP450I"/>
</dbReference>
<dbReference type="PROSITE" id="PS00086">
    <property type="entry name" value="CYTOCHROME_P450"/>
    <property type="match status" value="1"/>
</dbReference>
<evidence type="ECO:0000256" key="6">
    <source>
        <dbReference type="ARBA" id="ARBA00023002"/>
    </source>
</evidence>
<gene>
    <name evidence="11" type="ORF">AURDEDRAFT_116707</name>
</gene>
<dbReference type="InterPro" id="IPR001128">
    <property type="entry name" value="Cyt_P450"/>
</dbReference>
<dbReference type="PANTHER" id="PTHR24305:SF166">
    <property type="entry name" value="CYTOCHROME P450 12A4, MITOCHONDRIAL-RELATED"/>
    <property type="match status" value="1"/>
</dbReference>
<dbReference type="KEGG" id="adl:AURDEDRAFT_116707"/>
<evidence type="ECO:0000256" key="2">
    <source>
        <dbReference type="ARBA" id="ARBA00005179"/>
    </source>
</evidence>
<dbReference type="InterPro" id="IPR017972">
    <property type="entry name" value="Cyt_P450_CS"/>
</dbReference>
<evidence type="ECO:0000256" key="10">
    <source>
        <dbReference type="RuleBase" id="RU000461"/>
    </source>
</evidence>
<evidence type="ECO:0000256" key="7">
    <source>
        <dbReference type="ARBA" id="ARBA00023004"/>
    </source>
</evidence>
<dbReference type="OrthoDB" id="1470350at2759"/>
<dbReference type="PANTHER" id="PTHR24305">
    <property type="entry name" value="CYTOCHROME P450"/>
    <property type="match status" value="1"/>
</dbReference>
<dbReference type="SUPFAM" id="SSF48264">
    <property type="entry name" value="Cytochrome P450"/>
    <property type="match status" value="1"/>
</dbReference>
<dbReference type="PRINTS" id="PR00385">
    <property type="entry name" value="P450"/>
</dbReference>
<comment type="similarity">
    <text evidence="3 10">Belongs to the cytochrome P450 family.</text>
</comment>
<evidence type="ECO:0000256" key="1">
    <source>
        <dbReference type="ARBA" id="ARBA00001971"/>
    </source>
</evidence>
<keyword evidence="4 9" id="KW-0349">Heme</keyword>
<evidence type="ECO:0008006" key="13">
    <source>
        <dbReference type="Google" id="ProtNLM"/>
    </source>
</evidence>
<name>J0LHV7_AURST</name>
<feature type="non-terminal residue" evidence="11">
    <location>
        <position position="465"/>
    </location>
</feature>
<dbReference type="CDD" id="cd11069">
    <property type="entry name" value="CYP_FUM15-like"/>
    <property type="match status" value="1"/>
</dbReference>
<dbReference type="GO" id="GO:0004497">
    <property type="term" value="F:monooxygenase activity"/>
    <property type="evidence" value="ECO:0007669"/>
    <property type="project" value="UniProtKB-KW"/>
</dbReference>
<comment type="cofactor">
    <cofactor evidence="1 9">
        <name>heme</name>
        <dbReference type="ChEBI" id="CHEBI:30413"/>
    </cofactor>
</comment>
<dbReference type="GO" id="GO:0016705">
    <property type="term" value="F:oxidoreductase activity, acting on paired donors, with incorporation or reduction of molecular oxygen"/>
    <property type="evidence" value="ECO:0007669"/>
    <property type="project" value="InterPro"/>
</dbReference>
<dbReference type="Proteomes" id="UP000006514">
    <property type="component" value="Unassembled WGS sequence"/>
</dbReference>
<evidence type="ECO:0000256" key="5">
    <source>
        <dbReference type="ARBA" id="ARBA00022723"/>
    </source>
</evidence>
<accession>J0LHV7</accession>
<evidence type="ECO:0000256" key="4">
    <source>
        <dbReference type="ARBA" id="ARBA00022617"/>
    </source>
</evidence>
<dbReference type="InterPro" id="IPR050121">
    <property type="entry name" value="Cytochrome_P450_monoxygenase"/>
</dbReference>
<evidence type="ECO:0000313" key="12">
    <source>
        <dbReference type="Proteomes" id="UP000006514"/>
    </source>
</evidence>
<dbReference type="InParanoid" id="J0LHV7"/>
<keyword evidence="8 10" id="KW-0503">Monooxygenase</keyword>
<dbReference type="Pfam" id="PF00067">
    <property type="entry name" value="p450"/>
    <property type="match status" value="1"/>
</dbReference>
<keyword evidence="6 10" id="KW-0560">Oxidoreductase</keyword>
<evidence type="ECO:0000256" key="8">
    <source>
        <dbReference type="ARBA" id="ARBA00023033"/>
    </source>
</evidence>
<evidence type="ECO:0000256" key="3">
    <source>
        <dbReference type="ARBA" id="ARBA00010617"/>
    </source>
</evidence>
<sequence>MMLGGENHEVLRGWERDYGDTFVLRGMLGGHQLVTTDARALSHVLTASHIFQRPEGERYALKKSFGESVLYEEGERHRDQRRVINPAFGFSHVRDMTEVFLEKAAQLCQIWHVQCVEAGGTARVDVLKWMSKATLDVIGKAGFDYDFGVLNERGRKSELAEALEGSFRTDATSFQRARALLDDHFPLLRTILPGKISRAADLSRKRADEIGMQIVQDKKRAIVDEMGGGRIEKKAVGGKDLISLLLKANLASDLEPSQRLTDHEVLAQIPTFIVAGHETTSNSVTWTMLPLAMHPEMQKKLRNELLQVGTDSPTLDELNALPYLDHVVREGLRLFSIITFLTRQAVEDDVIPLARSIKDVHGNVSDSIRVQKGDRILIPIYLMNNSKTIFGPDVDEFRPERWDNPPAEAASLPGITPNLMTFGGGPRACVGHRFAVAEMKAFLFHIVRGFEFRLAVDPQDIWSRT</sequence>
<evidence type="ECO:0000313" key="11">
    <source>
        <dbReference type="EMBL" id="EJD37739.1"/>
    </source>
</evidence>
<feature type="binding site" description="axial binding residue" evidence="9">
    <location>
        <position position="429"/>
    </location>
    <ligand>
        <name>heme</name>
        <dbReference type="ChEBI" id="CHEBI:30413"/>
    </ligand>
    <ligandPart>
        <name>Fe</name>
        <dbReference type="ChEBI" id="CHEBI:18248"/>
    </ligandPart>
</feature>